<dbReference type="VEuPathDB" id="FungiDB:SeMB42_g07821"/>
<feature type="compositionally biased region" description="Polar residues" evidence="1">
    <location>
        <begin position="154"/>
        <end position="172"/>
    </location>
</feature>
<feature type="compositionally biased region" description="Basic and acidic residues" evidence="1">
    <location>
        <begin position="179"/>
        <end position="188"/>
    </location>
</feature>
<protein>
    <submittedName>
        <fullName evidence="2">Uncharacterized protein</fullName>
    </submittedName>
</protein>
<dbReference type="AlphaFoldDB" id="A0A507CLQ6"/>
<feature type="compositionally biased region" description="Polar residues" evidence="1">
    <location>
        <begin position="250"/>
        <end position="266"/>
    </location>
</feature>
<comment type="caution">
    <text evidence="2">The sequence shown here is derived from an EMBL/GenBank/DDBJ whole genome shotgun (WGS) entry which is preliminary data.</text>
</comment>
<feature type="region of interest" description="Disordered" evidence="1">
    <location>
        <begin position="153"/>
        <end position="215"/>
    </location>
</feature>
<sequence>MEFVCPKDDCKSRNQQHSILGIVRSVTPHGVHLECTQCTEQVTMCEICHKFIPLESHMLGRQCDYCLFFNLWRDDIAESLNWKNPLRHPSKELTYAMFLLVGEETPFTNSIQAEIERVSAHQRKTFPESNAPISSATSLTLAAVPVLQHPLASSAFSNRNPGRTTSFSSNVSDAEGDEDSRMRVDKGNSKKRKRHEDSQEYRAAHISKRINDNDVQHNSINASLEGKGNNHDGVQLRLMRYQPEDDANHSQHQNPPSSHTKRSLQSSQYDQKYLDELLAFQHMFDQRDKCIQVLNDVLHRSMRCSQHHVNLLRSCCEGNHPARILLELFDTSKPSLLPLKRACYMAQSAHVLNHGEISAIQVACEVLKDSARDTYECAIAPLLHHLEVLSQYIEKLVKEEDQRLRAGDLFDDFEITVNSWLTTEKATEKGSVLEASIALYRSVVIATLTVDDFV</sequence>
<organism evidence="2 3">
    <name type="scientific">Synchytrium endobioticum</name>
    <dbReference type="NCBI Taxonomy" id="286115"/>
    <lineage>
        <taxon>Eukaryota</taxon>
        <taxon>Fungi</taxon>
        <taxon>Fungi incertae sedis</taxon>
        <taxon>Chytridiomycota</taxon>
        <taxon>Chytridiomycota incertae sedis</taxon>
        <taxon>Chytridiomycetes</taxon>
        <taxon>Synchytriales</taxon>
        <taxon>Synchytriaceae</taxon>
        <taxon>Synchytrium</taxon>
    </lineage>
</organism>
<proteinExistence type="predicted"/>
<accession>A0A507CLQ6</accession>
<feature type="region of interest" description="Disordered" evidence="1">
    <location>
        <begin position="245"/>
        <end position="266"/>
    </location>
</feature>
<gene>
    <name evidence="2" type="ORF">SeLEV6574_g07125</name>
</gene>
<evidence type="ECO:0000313" key="3">
    <source>
        <dbReference type="Proteomes" id="UP000320475"/>
    </source>
</evidence>
<reference evidence="2 3" key="1">
    <citation type="journal article" date="2019" name="Sci. Rep.">
        <title>Comparative genomics of chytrid fungi reveal insights into the obligate biotrophic and pathogenic lifestyle of Synchytrium endobioticum.</title>
        <authorList>
            <person name="van de Vossenberg B.T.L.H."/>
            <person name="Warris S."/>
            <person name="Nguyen H.D.T."/>
            <person name="van Gent-Pelzer M.P.E."/>
            <person name="Joly D.L."/>
            <person name="van de Geest H.C."/>
            <person name="Bonants P.J.M."/>
            <person name="Smith D.S."/>
            <person name="Levesque C.A."/>
            <person name="van der Lee T.A.J."/>
        </authorList>
    </citation>
    <scope>NUCLEOTIDE SEQUENCE [LARGE SCALE GENOMIC DNA]</scope>
    <source>
        <strain evidence="2 3">LEV6574</strain>
    </source>
</reference>
<feature type="compositionally biased region" description="Basic and acidic residues" evidence="1">
    <location>
        <begin position="195"/>
        <end position="215"/>
    </location>
</feature>
<name>A0A507CLQ6_9FUNG</name>
<dbReference type="Proteomes" id="UP000320475">
    <property type="component" value="Unassembled WGS sequence"/>
</dbReference>
<evidence type="ECO:0000313" key="2">
    <source>
        <dbReference type="EMBL" id="TPX39564.1"/>
    </source>
</evidence>
<evidence type="ECO:0000256" key="1">
    <source>
        <dbReference type="SAM" id="MobiDB-lite"/>
    </source>
</evidence>
<dbReference type="EMBL" id="QEAM01000466">
    <property type="protein sequence ID" value="TPX39564.1"/>
    <property type="molecule type" value="Genomic_DNA"/>
</dbReference>